<keyword evidence="1" id="KW-1133">Transmembrane helix</keyword>
<feature type="transmembrane region" description="Helical" evidence="1">
    <location>
        <begin position="68"/>
        <end position="90"/>
    </location>
</feature>
<sequence length="617" mass="65921">MFVDSVITAAEPVTAPVGGAELQQVIWLSVAATVVTIVLLVIAWAHRTHRIEWFDRLGRRLGAQHGEPGWSTIPTMFVGSSLIVALLGFMWDVSLHAGRGRDAGPLANPAHYLILYGLFALFVAGMSAIVYPRDGERPGVAAVRITRHWYAPVSGIFIAACGLYALIGFPLDDVWHRLFGQDVTLWGPTHLMLIGGAGLSTAGIILLNREAEVAMRQRGKAVPTWLKTIMTSTAFGALLIGLSVFQAEFDFGIAQFRMVFAPLMIVAAAGITLVAARLYIGPGAAVGAVVFFLLMRGIISFIVTDVMGEAHHVFPLYLGSAVIVELLAFSRLRRSPLWFGAIAGLLIGTVGLVVEKLWNDQVFAFPWTQDMWVEGLLMAVPVAIASGLCGSLFALGLMGRLPAKNVGRVIVVASVVVLSAAVANGLHATVPKDASATFALTQVGTAAEPEVTAEVTIDAGVIDGDPTWVQITAWQGGGEGVVTDRLRRAGVDSAGAPRYVSTRPVPVGGNWKTLLRVQDGRTLAAVPIYLPADGPLGAEELPADATFTRDFVPEIDILQRERTDEHPAWIWTVANMVVLLCSLAIILGICMSVSRVSRKIEEHEAAERAGRAPTLTS</sequence>
<evidence type="ECO:0000313" key="3">
    <source>
        <dbReference type="Proteomes" id="UP000265581"/>
    </source>
</evidence>
<feature type="transmembrane region" description="Helical" evidence="1">
    <location>
        <begin position="259"/>
        <end position="276"/>
    </location>
</feature>
<keyword evidence="3" id="KW-1185">Reference proteome</keyword>
<gene>
    <name evidence="2" type="ORF">DX116_09950</name>
</gene>
<dbReference type="EMBL" id="QUBR01000001">
    <property type="protein sequence ID" value="REK73821.1"/>
    <property type="molecule type" value="Genomic_DNA"/>
</dbReference>
<keyword evidence="1" id="KW-0472">Membrane</keyword>
<feature type="transmembrane region" description="Helical" evidence="1">
    <location>
        <begin position="149"/>
        <end position="169"/>
    </location>
</feature>
<feature type="transmembrane region" description="Helical" evidence="1">
    <location>
        <begin position="336"/>
        <end position="355"/>
    </location>
</feature>
<organism evidence="2 3">
    <name type="scientific">Aeromicrobium endophyticum</name>
    <dbReference type="NCBI Taxonomy" id="2292704"/>
    <lineage>
        <taxon>Bacteria</taxon>
        <taxon>Bacillati</taxon>
        <taxon>Actinomycetota</taxon>
        <taxon>Actinomycetes</taxon>
        <taxon>Propionibacteriales</taxon>
        <taxon>Nocardioidaceae</taxon>
        <taxon>Aeromicrobium</taxon>
    </lineage>
</organism>
<feature type="transmembrane region" description="Helical" evidence="1">
    <location>
        <begin position="375"/>
        <end position="397"/>
    </location>
</feature>
<feature type="transmembrane region" description="Helical" evidence="1">
    <location>
        <begin position="228"/>
        <end position="247"/>
    </location>
</feature>
<feature type="transmembrane region" description="Helical" evidence="1">
    <location>
        <begin position="310"/>
        <end position="329"/>
    </location>
</feature>
<evidence type="ECO:0000256" key="1">
    <source>
        <dbReference type="SAM" id="Phobius"/>
    </source>
</evidence>
<name>A0A371PCZ2_9ACTN</name>
<accession>A0A371PCZ2</accession>
<dbReference type="Proteomes" id="UP000265581">
    <property type="component" value="Unassembled WGS sequence"/>
</dbReference>
<protein>
    <submittedName>
        <fullName evidence="2">Uncharacterized protein</fullName>
    </submittedName>
</protein>
<feature type="transmembrane region" description="Helical" evidence="1">
    <location>
        <begin position="189"/>
        <end position="207"/>
    </location>
</feature>
<feature type="transmembrane region" description="Helical" evidence="1">
    <location>
        <begin position="409"/>
        <end position="430"/>
    </location>
</feature>
<evidence type="ECO:0000313" key="2">
    <source>
        <dbReference type="EMBL" id="REK73821.1"/>
    </source>
</evidence>
<comment type="caution">
    <text evidence="2">The sequence shown here is derived from an EMBL/GenBank/DDBJ whole genome shotgun (WGS) entry which is preliminary data.</text>
</comment>
<dbReference type="OrthoDB" id="3328774at2"/>
<feature type="transmembrane region" description="Helical" evidence="1">
    <location>
        <begin position="283"/>
        <end position="304"/>
    </location>
</feature>
<reference evidence="2 3" key="1">
    <citation type="submission" date="2018-08" db="EMBL/GenBank/DDBJ databases">
        <title>Aeromicrobium sp. M2KJ-4, whole genome shotgun sequence.</title>
        <authorList>
            <person name="Tuo L."/>
        </authorList>
    </citation>
    <scope>NUCLEOTIDE SEQUENCE [LARGE SCALE GENOMIC DNA]</scope>
    <source>
        <strain evidence="2 3">M2KJ-4</strain>
    </source>
</reference>
<dbReference type="AlphaFoldDB" id="A0A371PCZ2"/>
<feature type="transmembrane region" description="Helical" evidence="1">
    <location>
        <begin position="568"/>
        <end position="590"/>
    </location>
</feature>
<feature type="transmembrane region" description="Helical" evidence="1">
    <location>
        <begin position="25"/>
        <end position="47"/>
    </location>
</feature>
<proteinExistence type="predicted"/>
<keyword evidence="1" id="KW-0812">Transmembrane</keyword>
<feature type="transmembrane region" description="Helical" evidence="1">
    <location>
        <begin position="110"/>
        <end position="129"/>
    </location>
</feature>
<dbReference type="RefSeq" id="WP_119703930.1">
    <property type="nucleotide sequence ID" value="NZ_JBHSOI010000001.1"/>
</dbReference>